<sequence>MAVNIMPRSVCQCCWNSECCWTQRCKRAECIDPFMLKPPRPDEFDFDSENPGAALTSALQRPGGQAEALRHLRGLMERSIDPLKHIDAEQLSKMLRAGKRFDEFERLARPDFGCEGWSSGLVEDSRLWLAYRVDSNAQSLHTVLVQDVDGVDPVRAAVGYCTASLFQKHSSDVQSCTELAQSEDALLWHQIRKSSNDIVQVDLVNALHEPLGAIMLMIYPQPAGSPDFPGIAIPKASRSARSQTNRQCITLTPLPGGSMRMHVAALLSLGDQKTTTQVQQESMEGVVRLLRPLVSLWPKRFEAFLKEQHTELIHQESFSEQAPFYAVCRGYLTGQAGIKHSSLRQWTYMFGKHSRK</sequence>
<reference evidence="1" key="1">
    <citation type="submission" date="2021-01" db="EMBL/GenBank/DDBJ databases">
        <authorList>
            <person name="Corre E."/>
            <person name="Pelletier E."/>
            <person name="Niang G."/>
            <person name="Scheremetjew M."/>
            <person name="Finn R."/>
            <person name="Kale V."/>
            <person name="Holt S."/>
            <person name="Cochrane G."/>
            <person name="Meng A."/>
            <person name="Brown T."/>
            <person name="Cohen L."/>
        </authorList>
    </citation>
    <scope>NUCLEOTIDE SEQUENCE</scope>
    <source>
        <strain evidence="1">CCMP3105</strain>
    </source>
</reference>
<dbReference type="EMBL" id="HBNR01009235">
    <property type="protein sequence ID" value="CAE4566462.1"/>
    <property type="molecule type" value="Transcribed_RNA"/>
</dbReference>
<gene>
    <name evidence="1" type="ORF">AMON00008_LOCUS6081</name>
</gene>
<proteinExistence type="predicted"/>
<name>A0A7S4UQI2_9DINO</name>
<accession>A0A7S4UQI2</accession>
<dbReference type="AlphaFoldDB" id="A0A7S4UQI2"/>
<evidence type="ECO:0000313" key="1">
    <source>
        <dbReference type="EMBL" id="CAE4566462.1"/>
    </source>
</evidence>
<organism evidence="1">
    <name type="scientific">Alexandrium monilatum</name>
    <dbReference type="NCBI Taxonomy" id="311494"/>
    <lineage>
        <taxon>Eukaryota</taxon>
        <taxon>Sar</taxon>
        <taxon>Alveolata</taxon>
        <taxon>Dinophyceae</taxon>
        <taxon>Gonyaulacales</taxon>
        <taxon>Pyrocystaceae</taxon>
        <taxon>Alexandrium</taxon>
    </lineage>
</organism>
<protein>
    <submittedName>
        <fullName evidence="1">Uncharacterized protein</fullName>
    </submittedName>
</protein>